<evidence type="ECO:0000256" key="2">
    <source>
        <dbReference type="ARBA" id="ARBA00022723"/>
    </source>
</evidence>
<dbReference type="InterPro" id="IPR050157">
    <property type="entry name" value="PSI_iron-sulfur_center"/>
</dbReference>
<dbReference type="AlphaFoldDB" id="A0A3B1DDC3"/>
<dbReference type="PANTHER" id="PTHR24960:SF79">
    <property type="entry name" value="PHOTOSYSTEM I IRON-SULFUR CENTER"/>
    <property type="match status" value="1"/>
</dbReference>
<evidence type="ECO:0000259" key="5">
    <source>
        <dbReference type="PROSITE" id="PS51379"/>
    </source>
</evidence>
<dbReference type="Gene3D" id="3.30.70.20">
    <property type="match status" value="1"/>
</dbReference>
<evidence type="ECO:0000313" key="6">
    <source>
        <dbReference type="EMBL" id="VAX34044.1"/>
    </source>
</evidence>
<evidence type="ECO:0000256" key="1">
    <source>
        <dbReference type="ARBA" id="ARBA00022485"/>
    </source>
</evidence>
<dbReference type="GO" id="GO:0046872">
    <property type="term" value="F:metal ion binding"/>
    <property type="evidence" value="ECO:0007669"/>
    <property type="project" value="UniProtKB-KW"/>
</dbReference>
<keyword evidence="3" id="KW-0408">Iron</keyword>
<dbReference type="PANTHER" id="PTHR24960">
    <property type="entry name" value="PHOTOSYSTEM I IRON-SULFUR CENTER-RELATED"/>
    <property type="match status" value="1"/>
</dbReference>
<dbReference type="SUPFAM" id="SSF54862">
    <property type="entry name" value="4Fe-4S ferredoxins"/>
    <property type="match status" value="1"/>
</dbReference>
<feature type="domain" description="4Fe-4S ferredoxin-type" evidence="5">
    <location>
        <begin position="158"/>
        <end position="187"/>
    </location>
</feature>
<gene>
    <name evidence="6" type="ORF">MNBD_NITROSPIRAE03-127</name>
</gene>
<dbReference type="InterPro" id="IPR019575">
    <property type="entry name" value="Nuop51_4Fe4S-bd"/>
</dbReference>
<dbReference type="InterPro" id="IPR017896">
    <property type="entry name" value="4Fe4S_Fe-S-bd"/>
</dbReference>
<organism evidence="6">
    <name type="scientific">hydrothermal vent metagenome</name>
    <dbReference type="NCBI Taxonomy" id="652676"/>
    <lineage>
        <taxon>unclassified sequences</taxon>
        <taxon>metagenomes</taxon>
        <taxon>ecological metagenomes</taxon>
    </lineage>
</organism>
<evidence type="ECO:0000256" key="3">
    <source>
        <dbReference type="ARBA" id="ARBA00023004"/>
    </source>
</evidence>
<name>A0A3B1DDC3_9ZZZZ</name>
<dbReference type="InterPro" id="IPR037207">
    <property type="entry name" value="Nuop51_4Fe4S-bd_sf"/>
</dbReference>
<sequence length="195" mass="22233">MEKKKALKVEEIKKVAEEKRCPVQKAVYYIEEFLDGPMCGRCFPCAFGSYEARVRLRNIIEGRGKEEDIFALKRITENMIAGSLCKKGKDSAEFVHEWLETDAFKEHVEGICPDMDCPAFIEYIVIAEKCTMCGLCKEVCKYKAVMGEKKVKYKTGYLPFEIRQKRCVKCGDCIDVCPTGAIIVEESRKKEGVKV</sequence>
<proteinExistence type="predicted"/>
<accession>A0A3B1DDC3</accession>
<protein>
    <recommendedName>
        <fullName evidence="5">4Fe-4S ferredoxin-type domain-containing protein</fullName>
    </recommendedName>
</protein>
<dbReference type="EMBL" id="UOGI01000245">
    <property type="protein sequence ID" value="VAX34044.1"/>
    <property type="molecule type" value="Genomic_DNA"/>
</dbReference>
<evidence type="ECO:0000256" key="4">
    <source>
        <dbReference type="ARBA" id="ARBA00023014"/>
    </source>
</evidence>
<feature type="domain" description="4Fe-4S ferredoxin-type" evidence="5">
    <location>
        <begin position="121"/>
        <end position="150"/>
    </location>
</feature>
<dbReference type="PROSITE" id="PS00198">
    <property type="entry name" value="4FE4S_FER_1"/>
    <property type="match status" value="1"/>
</dbReference>
<dbReference type="SUPFAM" id="SSF140490">
    <property type="entry name" value="Nqo1C-terminal domain-like"/>
    <property type="match status" value="1"/>
</dbReference>
<dbReference type="Pfam" id="PF10589">
    <property type="entry name" value="NADH_4Fe-4S"/>
    <property type="match status" value="1"/>
</dbReference>
<keyword evidence="1" id="KW-0004">4Fe-4S</keyword>
<reference evidence="6" key="1">
    <citation type="submission" date="2018-06" db="EMBL/GenBank/DDBJ databases">
        <authorList>
            <person name="Zhirakovskaya E."/>
        </authorList>
    </citation>
    <scope>NUCLEOTIDE SEQUENCE</scope>
</reference>
<dbReference type="GO" id="GO:0051539">
    <property type="term" value="F:4 iron, 4 sulfur cluster binding"/>
    <property type="evidence" value="ECO:0007669"/>
    <property type="project" value="UniProtKB-KW"/>
</dbReference>
<dbReference type="InterPro" id="IPR017900">
    <property type="entry name" value="4Fe4S_Fe_S_CS"/>
</dbReference>
<dbReference type="PROSITE" id="PS51379">
    <property type="entry name" value="4FE4S_FER_2"/>
    <property type="match status" value="2"/>
</dbReference>
<dbReference type="Pfam" id="PF12838">
    <property type="entry name" value="Fer4_7"/>
    <property type="match status" value="1"/>
</dbReference>
<dbReference type="Gene3D" id="1.20.1440.230">
    <property type="entry name" value="NADH-ubiquinone oxidoreductase 51kDa subunit, iron-sulphur binding domain"/>
    <property type="match status" value="1"/>
</dbReference>
<keyword evidence="2" id="KW-0479">Metal-binding</keyword>
<keyword evidence="4" id="KW-0411">Iron-sulfur</keyword>